<protein>
    <recommendedName>
        <fullName evidence="4">26 kDa periplasmic immunogenic protein</fullName>
    </recommendedName>
</protein>
<dbReference type="EMBL" id="FOCF01000003">
    <property type="protein sequence ID" value="SEM96589.1"/>
    <property type="molecule type" value="Genomic_DNA"/>
</dbReference>
<dbReference type="Gene3D" id="3.30.70.2970">
    <property type="entry name" value="Protein of unknown function (DUF541), domain 2"/>
    <property type="match status" value="1"/>
</dbReference>
<reference evidence="3" key="1">
    <citation type="submission" date="2016-10" db="EMBL/GenBank/DDBJ databases">
        <authorList>
            <person name="Varghese N."/>
            <person name="Submissions S."/>
        </authorList>
    </citation>
    <scope>NUCLEOTIDE SEQUENCE [LARGE SCALE GENOMIC DNA]</scope>
    <source>
        <strain evidence="3">S6-262</strain>
    </source>
</reference>
<dbReference type="InterPro" id="IPR052022">
    <property type="entry name" value="26kDa_periplasmic_antigen"/>
</dbReference>
<name>A0A1H8CNV3_9SPHN</name>
<feature type="chain" id="PRO_5011616967" description="26 kDa periplasmic immunogenic protein" evidence="1">
    <location>
        <begin position="27"/>
        <end position="250"/>
    </location>
</feature>
<evidence type="ECO:0000313" key="2">
    <source>
        <dbReference type="EMBL" id="SEM96589.1"/>
    </source>
</evidence>
<dbReference type="STRING" id="1166340.SAMN05192583_1689"/>
<dbReference type="Gene3D" id="3.30.110.170">
    <property type="entry name" value="Protein of unknown function (DUF541), domain 1"/>
    <property type="match status" value="1"/>
</dbReference>
<feature type="signal peptide" evidence="1">
    <location>
        <begin position="1"/>
        <end position="26"/>
    </location>
</feature>
<evidence type="ECO:0008006" key="4">
    <source>
        <dbReference type="Google" id="ProtNLM"/>
    </source>
</evidence>
<dbReference type="OrthoDB" id="9813144at2"/>
<proteinExistence type="predicted"/>
<dbReference type="AlphaFoldDB" id="A0A1H8CNV3"/>
<dbReference type="Proteomes" id="UP000199206">
    <property type="component" value="Unassembled WGS sequence"/>
</dbReference>
<dbReference type="InterPro" id="IPR007497">
    <property type="entry name" value="SIMPL/DUF541"/>
</dbReference>
<evidence type="ECO:0000313" key="3">
    <source>
        <dbReference type="Proteomes" id="UP000199206"/>
    </source>
</evidence>
<sequence length="250" mass="25659">MMRAMALTTPLVLTAAAVLLPGVASAQTAPSSVEPMVPASGTVLDVTAEGRTTRVPDLATIRAGVVTQSATAAAALSDNAARMSKVLAALRGAGVAPRDIATSNVNLSPQYRYAENQPPVVTGYQATNSVSIRFRDIAKSGRILDALVAQGANQIDGPNLSIDDPDAALDEARGDAVKRAQARAALYARAAGLSVVRIVSITEAGQDAGGPERPPVVFSARAMAAPAPQTDIVPGEKQVGVTLSVRFLLR</sequence>
<dbReference type="PANTHER" id="PTHR34387">
    <property type="entry name" value="SLR1258 PROTEIN"/>
    <property type="match status" value="1"/>
</dbReference>
<dbReference type="PANTHER" id="PTHR34387:SF1">
    <property type="entry name" value="PERIPLASMIC IMMUNOGENIC PROTEIN"/>
    <property type="match status" value="1"/>
</dbReference>
<organism evidence="2 3">
    <name type="scientific">Sphingomonas gellani</name>
    <dbReference type="NCBI Taxonomy" id="1166340"/>
    <lineage>
        <taxon>Bacteria</taxon>
        <taxon>Pseudomonadati</taxon>
        <taxon>Pseudomonadota</taxon>
        <taxon>Alphaproteobacteria</taxon>
        <taxon>Sphingomonadales</taxon>
        <taxon>Sphingomonadaceae</taxon>
        <taxon>Sphingomonas</taxon>
    </lineage>
</organism>
<keyword evidence="3" id="KW-1185">Reference proteome</keyword>
<gene>
    <name evidence="2" type="ORF">SAMN05192583_1689</name>
</gene>
<evidence type="ECO:0000256" key="1">
    <source>
        <dbReference type="SAM" id="SignalP"/>
    </source>
</evidence>
<dbReference type="GO" id="GO:0006974">
    <property type="term" value="P:DNA damage response"/>
    <property type="evidence" value="ECO:0007669"/>
    <property type="project" value="TreeGrafter"/>
</dbReference>
<dbReference type="Pfam" id="PF04402">
    <property type="entry name" value="SIMPL"/>
    <property type="match status" value="1"/>
</dbReference>
<accession>A0A1H8CNV3</accession>
<keyword evidence="1" id="KW-0732">Signal</keyword>